<name>A0ABU1SA60_9MICO</name>
<organism evidence="10 11">
    <name type="scientific">Microbacterium resistens</name>
    <dbReference type="NCBI Taxonomy" id="156977"/>
    <lineage>
        <taxon>Bacteria</taxon>
        <taxon>Bacillati</taxon>
        <taxon>Actinomycetota</taxon>
        <taxon>Actinomycetes</taxon>
        <taxon>Micrococcales</taxon>
        <taxon>Microbacteriaceae</taxon>
        <taxon>Microbacterium</taxon>
    </lineage>
</organism>
<proteinExistence type="predicted"/>
<reference evidence="10 11" key="1">
    <citation type="submission" date="2023-07" db="EMBL/GenBank/DDBJ databases">
        <title>Sorghum-associated microbial communities from plants grown in Nebraska, USA.</title>
        <authorList>
            <person name="Schachtman D."/>
        </authorList>
    </citation>
    <scope>NUCLEOTIDE SEQUENCE [LARGE SCALE GENOMIC DNA]</scope>
    <source>
        <strain evidence="10 11">2980</strain>
    </source>
</reference>
<feature type="transmembrane region" description="Helical" evidence="8">
    <location>
        <begin position="390"/>
        <end position="411"/>
    </location>
</feature>
<feature type="transmembrane region" description="Helical" evidence="8">
    <location>
        <begin position="222"/>
        <end position="242"/>
    </location>
</feature>
<feature type="transmembrane region" description="Helical" evidence="8">
    <location>
        <begin position="332"/>
        <end position="355"/>
    </location>
</feature>
<keyword evidence="11" id="KW-1185">Reference proteome</keyword>
<keyword evidence="2" id="KW-1003">Cell membrane</keyword>
<feature type="transmembrane region" description="Helical" evidence="8">
    <location>
        <begin position="34"/>
        <end position="56"/>
    </location>
</feature>
<feature type="transmembrane region" description="Helical" evidence="8">
    <location>
        <begin position="155"/>
        <end position="175"/>
    </location>
</feature>
<evidence type="ECO:0000256" key="8">
    <source>
        <dbReference type="SAM" id="Phobius"/>
    </source>
</evidence>
<feature type="transmembrane region" description="Helical" evidence="8">
    <location>
        <begin position="107"/>
        <end position="125"/>
    </location>
</feature>
<dbReference type="GO" id="GO:0016757">
    <property type="term" value="F:glycosyltransferase activity"/>
    <property type="evidence" value="ECO:0007669"/>
    <property type="project" value="UniProtKB-KW"/>
</dbReference>
<feature type="transmembrane region" description="Helical" evidence="8">
    <location>
        <begin position="361"/>
        <end position="383"/>
    </location>
</feature>
<keyword evidence="3 10" id="KW-0328">Glycosyltransferase</keyword>
<evidence type="ECO:0000313" key="10">
    <source>
        <dbReference type="EMBL" id="MDR6865808.1"/>
    </source>
</evidence>
<feature type="domain" description="Glycosyltransferase RgtA/B/C/D-like" evidence="9">
    <location>
        <begin position="88"/>
        <end position="236"/>
    </location>
</feature>
<evidence type="ECO:0000313" key="11">
    <source>
        <dbReference type="Proteomes" id="UP001259347"/>
    </source>
</evidence>
<dbReference type="InterPro" id="IPR038731">
    <property type="entry name" value="RgtA/B/C-like"/>
</dbReference>
<evidence type="ECO:0000256" key="5">
    <source>
        <dbReference type="ARBA" id="ARBA00022692"/>
    </source>
</evidence>
<dbReference type="Proteomes" id="UP001259347">
    <property type="component" value="Unassembled WGS sequence"/>
</dbReference>
<evidence type="ECO:0000256" key="3">
    <source>
        <dbReference type="ARBA" id="ARBA00022676"/>
    </source>
</evidence>
<feature type="transmembrane region" description="Helical" evidence="8">
    <location>
        <begin position="181"/>
        <end position="210"/>
    </location>
</feature>
<feature type="transmembrane region" description="Helical" evidence="8">
    <location>
        <begin position="76"/>
        <end position="95"/>
    </location>
</feature>
<sequence>MEAQHTVDAPSRRTPDGPLGRIGSLIDRTPLRRIATILGLVATILGVLGAWIPSYWGDEAASVMSAERSWPSLFRLLSSIDAVHGVYYMFLHLWIDLFGASEFSTRVPSAIAMGVMVAGIVVLAGRLGGPRLALVAGIVATALPRSTYMSVEARAYSMSAAIAVWATVLLVGLLQRQRSRWAWAAYAALMAVGMYVFLYLGLLLVVHGIVVAILHRERLGRWLLAAGGALILALPIIVLGYLERGQIGFLARRNYATAWNVYSSQWFDPLSAVFCWALILLAAVTLIRALIRMRRAGGAAGAVSADANGVVGDGAVGDGAVGAGAAERDHRLLGVLTLVWLVLPTTALLLGNALVSPMYNIRYLSFCAPAAAILVALGIRALARLTPPRARLLTGATATVVVALAMSPSYVVQREPFAKDDGSDWRAVAEYIDDNARPGDAIVFDQKTKPSRNPRLMVSLYPDRFTGLDDAALVAPFETQAHLWDKVVPNDTLTAEDLGSDVWAVELTGKSKDIPDDVAHLQSLGYEISSSTLVNRTRVFHLVQR</sequence>
<comment type="caution">
    <text evidence="10">The sequence shown here is derived from an EMBL/GenBank/DDBJ whole genome shotgun (WGS) entry which is preliminary data.</text>
</comment>
<accession>A0ABU1SA60</accession>
<keyword evidence="6 8" id="KW-1133">Transmembrane helix</keyword>
<keyword evidence="5 8" id="KW-0812">Transmembrane</keyword>
<gene>
    <name evidence="10" type="ORF">J2Y69_000390</name>
</gene>
<protein>
    <submittedName>
        <fullName evidence="10">Mannosyltransferase</fullName>
        <ecNumber evidence="10">2.4.1.-</ecNumber>
    </submittedName>
</protein>
<evidence type="ECO:0000256" key="2">
    <source>
        <dbReference type="ARBA" id="ARBA00022475"/>
    </source>
</evidence>
<evidence type="ECO:0000256" key="1">
    <source>
        <dbReference type="ARBA" id="ARBA00004651"/>
    </source>
</evidence>
<evidence type="ECO:0000256" key="4">
    <source>
        <dbReference type="ARBA" id="ARBA00022679"/>
    </source>
</evidence>
<dbReference type="PANTHER" id="PTHR33908:SF3">
    <property type="entry name" value="UNDECAPRENYL PHOSPHATE-ALPHA-4-AMINO-4-DEOXY-L-ARABINOSE ARABINOSYL TRANSFERASE"/>
    <property type="match status" value="1"/>
</dbReference>
<evidence type="ECO:0000259" key="9">
    <source>
        <dbReference type="Pfam" id="PF13231"/>
    </source>
</evidence>
<dbReference type="RefSeq" id="WP_310016949.1">
    <property type="nucleotide sequence ID" value="NZ_JAVDUM010000001.1"/>
</dbReference>
<evidence type="ECO:0000256" key="6">
    <source>
        <dbReference type="ARBA" id="ARBA00022989"/>
    </source>
</evidence>
<keyword evidence="7 8" id="KW-0472">Membrane</keyword>
<evidence type="ECO:0000256" key="7">
    <source>
        <dbReference type="ARBA" id="ARBA00023136"/>
    </source>
</evidence>
<feature type="transmembrane region" description="Helical" evidence="8">
    <location>
        <begin position="270"/>
        <end position="291"/>
    </location>
</feature>
<dbReference type="EMBL" id="JAVDUM010000001">
    <property type="protein sequence ID" value="MDR6865808.1"/>
    <property type="molecule type" value="Genomic_DNA"/>
</dbReference>
<keyword evidence="4 10" id="KW-0808">Transferase</keyword>
<dbReference type="InterPro" id="IPR050297">
    <property type="entry name" value="LipidA_mod_glycosyltrf_83"/>
</dbReference>
<comment type="subcellular location">
    <subcellularLocation>
        <location evidence="1">Cell membrane</location>
        <topology evidence="1">Multi-pass membrane protein</topology>
    </subcellularLocation>
</comment>
<dbReference type="Pfam" id="PF13231">
    <property type="entry name" value="PMT_2"/>
    <property type="match status" value="1"/>
</dbReference>
<dbReference type="EC" id="2.4.1.-" evidence="10"/>
<dbReference type="PANTHER" id="PTHR33908">
    <property type="entry name" value="MANNOSYLTRANSFERASE YKCB-RELATED"/>
    <property type="match status" value="1"/>
</dbReference>